<feature type="domain" description="Nephrocystin 3-like N-terminal" evidence="4">
    <location>
        <begin position="186"/>
        <end position="350"/>
    </location>
</feature>
<dbReference type="InterPro" id="IPR054471">
    <property type="entry name" value="GPIID_WHD"/>
</dbReference>
<dbReference type="SUPFAM" id="SSF52540">
    <property type="entry name" value="P-loop containing nucleoside triphosphate hydrolases"/>
    <property type="match status" value="1"/>
</dbReference>
<evidence type="ECO:0000256" key="2">
    <source>
        <dbReference type="PROSITE-ProRule" id="PRU00023"/>
    </source>
</evidence>
<feature type="domain" description="GPI inositol-deacylase winged helix" evidence="3">
    <location>
        <begin position="462"/>
        <end position="536"/>
    </location>
</feature>
<reference evidence="5" key="1">
    <citation type="submission" date="2020-03" db="EMBL/GenBank/DDBJ databases">
        <title>Draft Genome Sequence of Cylindrodendrum hubeiense.</title>
        <authorList>
            <person name="Buettner E."/>
            <person name="Kellner H."/>
        </authorList>
    </citation>
    <scope>NUCLEOTIDE SEQUENCE</scope>
    <source>
        <strain evidence="5">IHI 201604</strain>
    </source>
</reference>
<evidence type="ECO:0000259" key="4">
    <source>
        <dbReference type="Pfam" id="PF24883"/>
    </source>
</evidence>
<dbReference type="InterPro" id="IPR002110">
    <property type="entry name" value="Ankyrin_rpt"/>
</dbReference>
<dbReference type="PROSITE" id="PS50297">
    <property type="entry name" value="ANK_REP_REGION"/>
    <property type="match status" value="3"/>
</dbReference>
<accession>A0A9P5HAB0</accession>
<keyword evidence="6" id="KW-1185">Reference proteome</keyword>
<dbReference type="EMBL" id="JAANBB010000070">
    <property type="protein sequence ID" value="KAF7551874.1"/>
    <property type="molecule type" value="Genomic_DNA"/>
</dbReference>
<comment type="caution">
    <text evidence="5">The sequence shown here is derived from an EMBL/GenBank/DDBJ whole genome shotgun (WGS) entry which is preliminary data.</text>
</comment>
<keyword evidence="1" id="KW-0677">Repeat</keyword>
<dbReference type="InterPro" id="IPR027417">
    <property type="entry name" value="P-loop_NTPase"/>
</dbReference>
<evidence type="ECO:0000259" key="3">
    <source>
        <dbReference type="Pfam" id="PF22939"/>
    </source>
</evidence>
<dbReference type="InterPro" id="IPR056884">
    <property type="entry name" value="NPHP3-like_N"/>
</dbReference>
<evidence type="ECO:0000256" key="1">
    <source>
        <dbReference type="ARBA" id="ARBA00022737"/>
    </source>
</evidence>
<dbReference type="Proteomes" id="UP000722485">
    <property type="component" value="Unassembled WGS sequence"/>
</dbReference>
<evidence type="ECO:0000313" key="5">
    <source>
        <dbReference type="EMBL" id="KAF7551874.1"/>
    </source>
</evidence>
<dbReference type="OrthoDB" id="1577640at2759"/>
<feature type="repeat" description="ANK" evidence="2">
    <location>
        <begin position="798"/>
        <end position="830"/>
    </location>
</feature>
<dbReference type="SUPFAM" id="SSF48403">
    <property type="entry name" value="Ankyrin repeat"/>
    <property type="match status" value="1"/>
</dbReference>
<dbReference type="Pfam" id="PF24883">
    <property type="entry name" value="NPHP3_N"/>
    <property type="match status" value="1"/>
</dbReference>
<dbReference type="PANTHER" id="PTHR10039">
    <property type="entry name" value="AMELOGENIN"/>
    <property type="match status" value="1"/>
</dbReference>
<evidence type="ECO:0000313" key="6">
    <source>
        <dbReference type="Proteomes" id="UP000722485"/>
    </source>
</evidence>
<name>A0A9P5HAB0_9HYPO</name>
<evidence type="ECO:0008006" key="7">
    <source>
        <dbReference type="Google" id="ProtNLM"/>
    </source>
</evidence>
<dbReference type="Gene3D" id="1.25.40.20">
    <property type="entry name" value="Ankyrin repeat-containing domain"/>
    <property type="match status" value="2"/>
</dbReference>
<protein>
    <recommendedName>
        <fullName evidence="7">NACHT domain-containing protein</fullName>
    </recommendedName>
</protein>
<feature type="repeat" description="ANK" evidence="2">
    <location>
        <begin position="639"/>
        <end position="671"/>
    </location>
</feature>
<dbReference type="Pfam" id="PF12796">
    <property type="entry name" value="Ank_2"/>
    <property type="match status" value="2"/>
</dbReference>
<keyword evidence="2" id="KW-0040">ANK repeat</keyword>
<dbReference type="PROSITE" id="PS50088">
    <property type="entry name" value="ANK_REPEAT"/>
    <property type="match status" value="3"/>
</dbReference>
<dbReference type="AlphaFoldDB" id="A0A9P5HAB0"/>
<sequence length="868" mass="96412">MSFGVGIGDCIAVIQLANKLRKGFADAPSQFEDISNEVRNLSVVLLDVDVVFSELELDEQQEKHFQQISESSWKVLSDLEAKLEEYCDITETGRQGVGKKAKKVWKRLTLEPKDIHELRARITSTIVQCNTFIALRSSETGFATKKAVDQLVQHQDDEDRLDLLNWLSPLDYSSDQQVFINKRQQGTGQWLIESKQYQAWLETPGQVLFCPGIPGAGKTILASVVIDDITTKFQTDPSVGFAYIYFNYRQQNQQTVENLMASLLKQLVERQPSLPLAVQVLGDQMSSWRRPSISEIGQALESVIGLFSKSFIVVDALDECQESDECRTEFLTVLLDIQAKSGLNLLATSRSIPSIEEKFSEFPSLKIRAQDEDIRTYLNSRISRSALSVLKKHSEEIINGILEVADGMFQLAYLHFELVKTKKTPKKIHAALKTLPTGPTAYYQAYEEAMTRIASQDPDSAELANQILSWIISAQRPLTSLELQHALAVEVDESELDEMNITPVNEMISVCVGLVTVDEETDAIRLVHYSAQEYFRERGGHWFPKANAEITTATVTYLSFDVFKDGACETDEEFEDRLKANPLYDYAAHHWGHHAHAASAPCDGVMEFLAKDAQVEASIQVLLTNSRASEEDYTQDFPGQMTGLHLAAYFGIEDAVEKLIETGMDLDPLDEIDRTPLSWAAGKGHAAVAELLLKTGKVDVDSKDSKFNPAQVIYALVNGYQAGTSLFEPGETELKDGYGTPMSRACEEGHAAVVKVLLKYRSDQIKTPISLAAMSGHTEVVKILLETGKVGVDEVFSGTDNLLAIASRSGHSEVAELLINKGADTEVEDQWGETFLSRDIDPGGRKEFAKTLKSSLDLSIKKVKIEVS</sequence>
<dbReference type="SMART" id="SM00248">
    <property type="entry name" value="ANK"/>
    <property type="match status" value="4"/>
</dbReference>
<organism evidence="5 6">
    <name type="scientific">Cylindrodendrum hubeiense</name>
    <dbReference type="NCBI Taxonomy" id="595255"/>
    <lineage>
        <taxon>Eukaryota</taxon>
        <taxon>Fungi</taxon>
        <taxon>Dikarya</taxon>
        <taxon>Ascomycota</taxon>
        <taxon>Pezizomycotina</taxon>
        <taxon>Sordariomycetes</taxon>
        <taxon>Hypocreomycetidae</taxon>
        <taxon>Hypocreales</taxon>
        <taxon>Nectriaceae</taxon>
        <taxon>Cylindrodendrum</taxon>
    </lineage>
</organism>
<feature type="repeat" description="ANK" evidence="2">
    <location>
        <begin position="764"/>
        <end position="788"/>
    </location>
</feature>
<dbReference type="Gene3D" id="3.40.50.300">
    <property type="entry name" value="P-loop containing nucleotide triphosphate hydrolases"/>
    <property type="match status" value="1"/>
</dbReference>
<dbReference type="PANTHER" id="PTHR10039:SF15">
    <property type="entry name" value="NACHT DOMAIN-CONTAINING PROTEIN"/>
    <property type="match status" value="1"/>
</dbReference>
<dbReference type="InterPro" id="IPR036770">
    <property type="entry name" value="Ankyrin_rpt-contain_sf"/>
</dbReference>
<gene>
    <name evidence="5" type="ORF">G7Z17_g4692</name>
</gene>
<dbReference type="Pfam" id="PF22939">
    <property type="entry name" value="WHD_GPIID"/>
    <property type="match status" value="1"/>
</dbReference>
<proteinExistence type="predicted"/>